<feature type="domain" description="HTH araC/xylS-type" evidence="4">
    <location>
        <begin position="218"/>
        <end position="316"/>
    </location>
</feature>
<evidence type="ECO:0000256" key="3">
    <source>
        <dbReference type="ARBA" id="ARBA00023163"/>
    </source>
</evidence>
<dbReference type="PRINTS" id="PR00032">
    <property type="entry name" value="HTHARAC"/>
</dbReference>
<dbReference type="EMBL" id="WPOM01000046">
    <property type="protein sequence ID" value="MVN34262.1"/>
    <property type="molecule type" value="Genomic_DNA"/>
</dbReference>
<dbReference type="EMBL" id="PPUQ01000014">
    <property type="protein sequence ID" value="RDC37108.1"/>
    <property type="molecule type" value="Genomic_DNA"/>
</dbReference>
<proteinExistence type="predicted"/>
<organism evidence="6 8">
    <name type="scientific">Eggerthella lenta</name>
    <name type="common">Eubacterium lentum</name>
    <dbReference type="NCBI Taxonomy" id="84112"/>
    <lineage>
        <taxon>Bacteria</taxon>
        <taxon>Bacillati</taxon>
        <taxon>Actinomycetota</taxon>
        <taxon>Coriobacteriia</taxon>
        <taxon>Eggerthellales</taxon>
        <taxon>Eggerthellaceae</taxon>
        <taxon>Eggerthella</taxon>
    </lineage>
</organism>
<evidence type="ECO:0000313" key="6">
    <source>
        <dbReference type="EMBL" id="RDB81744.1"/>
    </source>
</evidence>
<dbReference type="AlphaFoldDB" id="A0A369MZF2"/>
<dbReference type="Gene3D" id="1.10.10.60">
    <property type="entry name" value="Homeodomain-like"/>
    <property type="match status" value="1"/>
</dbReference>
<evidence type="ECO:0000313" key="10">
    <source>
        <dbReference type="Proteomes" id="UP000436429"/>
    </source>
</evidence>
<dbReference type="OMA" id="NIMEINY"/>
<protein>
    <submittedName>
        <fullName evidence="6">AraC family transcriptional regulator</fullName>
    </submittedName>
    <submittedName>
        <fullName evidence="5">Helix-turn-helix domain-containing protein</fullName>
    </submittedName>
</protein>
<dbReference type="SMART" id="SM00342">
    <property type="entry name" value="HTH_ARAC"/>
    <property type="match status" value="1"/>
</dbReference>
<sequence length="317" mass="35628">MKSLEYLATRNAGRFDIVEKDGPRTVFRLALDNGASGIVEDWELFEGVNLTFNDIPHGSLTWKSSEPRSLHIEWCQQGRGEIASANGKSYFIHERECAVHDQRIIKRQMRYPMPRYVGLTLSIEYETGSSTLRAHDATGGVDFNALRERYAGGDGCRIFLPDDTLASLLASFYRIDDRARIERMRLKALELVALLDATERPVWKTFPYCTHDHALALERALDLLGSNLDEDLALEDAARCANMGLSTFKQRFLHAYGLSPMAYRRQCRVEEGARLLAGSRESVASVAARVGYRNPSKFAAAFVERFGATPSAWRARG</sequence>
<keyword evidence="2" id="KW-0238">DNA-binding</keyword>
<dbReference type="InterPro" id="IPR018062">
    <property type="entry name" value="HTH_AraC-typ_CS"/>
</dbReference>
<name>A0A369MZF2_EGGLN</name>
<dbReference type="GeneID" id="69510217"/>
<evidence type="ECO:0000259" key="4">
    <source>
        <dbReference type="PROSITE" id="PS01124"/>
    </source>
</evidence>
<dbReference type="InterPro" id="IPR020449">
    <property type="entry name" value="Tscrpt_reg_AraC-type_HTH"/>
</dbReference>
<dbReference type="Proteomes" id="UP000253857">
    <property type="component" value="Unassembled WGS sequence"/>
</dbReference>
<comment type="caution">
    <text evidence="6">The sequence shown here is derived from an EMBL/GenBank/DDBJ whole genome shotgun (WGS) entry which is preliminary data.</text>
</comment>
<accession>A0A369MZF2</accession>
<dbReference type="PROSITE" id="PS01124">
    <property type="entry name" value="HTH_ARAC_FAMILY_2"/>
    <property type="match status" value="1"/>
</dbReference>
<keyword evidence="3" id="KW-0804">Transcription</keyword>
<keyword evidence="1" id="KW-0805">Transcription regulation</keyword>
<dbReference type="Proteomes" id="UP000253915">
    <property type="component" value="Unassembled WGS sequence"/>
</dbReference>
<evidence type="ECO:0000256" key="2">
    <source>
        <dbReference type="ARBA" id="ARBA00023125"/>
    </source>
</evidence>
<dbReference type="EMBL" id="PPTY01000041">
    <property type="protein sequence ID" value="RDB81744.1"/>
    <property type="molecule type" value="Genomic_DNA"/>
</dbReference>
<reference evidence="8 9" key="1">
    <citation type="journal article" date="2018" name="Elife">
        <title>Discovery and characterization of a prevalent human gut bacterial enzyme sufficient for the inactivation of a family of plant toxins.</title>
        <authorList>
            <person name="Koppel N."/>
            <person name="Bisanz J.E."/>
            <person name="Pandelia M.E."/>
            <person name="Turnbaugh P.J."/>
            <person name="Balskus E.P."/>
        </authorList>
    </citation>
    <scope>NUCLEOTIDE SEQUENCE [LARGE SCALE GENOMIC DNA]</scope>
    <source>
        <strain evidence="7 9">16A</strain>
        <strain evidence="6 8">FAA1-1-60AUCSF</strain>
    </source>
</reference>
<evidence type="ECO:0000313" key="5">
    <source>
        <dbReference type="EMBL" id="MVN34262.1"/>
    </source>
</evidence>
<dbReference type="RefSeq" id="WP_015761092.1">
    <property type="nucleotide sequence ID" value="NZ_AP025575.1"/>
</dbReference>
<evidence type="ECO:0000313" key="9">
    <source>
        <dbReference type="Proteomes" id="UP000253915"/>
    </source>
</evidence>
<dbReference type="PANTHER" id="PTHR47893:SF1">
    <property type="entry name" value="REGULATORY PROTEIN PCHR"/>
    <property type="match status" value="1"/>
</dbReference>
<evidence type="ECO:0000313" key="7">
    <source>
        <dbReference type="EMBL" id="RDC37108.1"/>
    </source>
</evidence>
<dbReference type="Proteomes" id="UP000436429">
    <property type="component" value="Unassembled WGS sequence"/>
</dbReference>
<gene>
    <name evidence="7" type="ORF">C1853_10565</name>
    <name evidence="6" type="ORF">C1871_14280</name>
    <name evidence="5" type="ORF">GO726_13990</name>
</gene>
<dbReference type="SUPFAM" id="SSF46689">
    <property type="entry name" value="Homeodomain-like"/>
    <property type="match status" value="2"/>
</dbReference>
<dbReference type="PROSITE" id="PS00041">
    <property type="entry name" value="HTH_ARAC_FAMILY_1"/>
    <property type="match status" value="1"/>
</dbReference>
<dbReference type="InterPro" id="IPR053142">
    <property type="entry name" value="PchR_regulatory_protein"/>
</dbReference>
<dbReference type="GO" id="GO:0003700">
    <property type="term" value="F:DNA-binding transcription factor activity"/>
    <property type="evidence" value="ECO:0007669"/>
    <property type="project" value="InterPro"/>
</dbReference>
<dbReference type="PANTHER" id="PTHR47893">
    <property type="entry name" value="REGULATORY PROTEIN PCHR"/>
    <property type="match status" value="1"/>
</dbReference>
<dbReference type="Pfam" id="PF12833">
    <property type="entry name" value="HTH_18"/>
    <property type="match status" value="1"/>
</dbReference>
<dbReference type="InterPro" id="IPR009057">
    <property type="entry name" value="Homeodomain-like_sf"/>
</dbReference>
<evidence type="ECO:0000256" key="1">
    <source>
        <dbReference type="ARBA" id="ARBA00023015"/>
    </source>
</evidence>
<dbReference type="InterPro" id="IPR018060">
    <property type="entry name" value="HTH_AraC"/>
</dbReference>
<evidence type="ECO:0000313" key="8">
    <source>
        <dbReference type="Proteomes" id="UP000253857"/>
    </source>
</evidence>
<reference evidence="5 10" key="2">
    <citation type="submission" date="2019-11" db="EMBL/GenBank/DDBJ databases">
        <title>Whole genome shotgun sequencing (WGS) data from Adlercreutzia equolifaciens ResAG-91, Eggerthella lenta MRI-F36, MRI-F37, MRI-F40, ResAG-49, ResAG-88, ResAG-121, ResAG-145, and Gordonibacter sp. ResAG-5, ResAG-26, ResAG-43, ResAG-50, ResAG-59.</title>
        <authorList>
            <person name="Stoll D.A."/>
            <person name="Danylec N."/>
            <person name="Franz C.M.A.P."/>
            <person name="Huch M."/>
        </authorList>
    </citation>
    <scope>NUCLEOTIDE SEQUENCE [LARGE SCALE GENOMIC DNA]</scope>
    <source>
        <strain evidence="5 10">ResAG-88</strain>
    </source>
</reference>
<dbReference type="GO" id="GO:0043565">
    <property type="term" value="F:sequence-specific DNA binding"/>
    <property type="evidence" value="ECO:0007669"/>
    <property type="project" value="InterPro"/>
</dbReference>